<dbReference type="SMART" id="SM00450">
    <property type="entry name" value="RHOD"/>
    <property type="match status" value="2"/>
</dbReference>
<keyword evidence="5" id="KW-1185">Reference proteome</keyword>
<dbReference type="PROSITE" id="PS50206">
    <property type="entry name" value="RHODANESE_3"/>
    <property type="match status" value="2"/>
</dbReference>
<evidence type="ECO:0000256" key="1">
    <source>
        <dbReference type="ARBA" id="ARBA00022679"/>
    </source>
</evidence>
<dbReference type="SUPFAM" id="SSF52821">
    <property type="entry name" value="Rhodanese/Cell cycle control phosphatase"/>
    <property type="match status" value="2"/>
</dbReference>
<dbReference type="Proteomes" id="UP000440978">
    <property type="component" value="Unassembled WGS sequence"/>
</dbReference>
<dbReference type="Gene3D" id="3.40.250.10">
    <property type="entry name" value="Rhodanese-like domain"/>
    <property type="match status" value="2"/>
</dbReference>
<accession>A0A6N8CLB4</accession>
<sequence length="272" mass="31214">MDQVNRRLGHEKVVLVDCRFNLQKPDEGRYHYMQGHLPGAIFFDLEKDLSAKVAEHGGRHPLPDEEEFVKKLGKSGIDETKTVIAYDDQDGAMAAHLWWLLQYYGHPNVQIMDEGFTTWKEKGYPIEQEIPVTKETHFIPHIHRDWVLTMSDVKALDVSKGETILIDSRAPERFSGKVETVDKKAGHIPGAVNWFWKDNRSEQGRWKTAEELKSRFEPLKQKDQIVVYCGSGVTACGNIIAMREAGIENIKLYSGSWSDWISYENNPIQTEE</sequence>
<dbReference type="InterPro" id="IPR001307">
    <property type="entry name" value="Thiosulphate_STrfase_CS"/>
</dbReference>
<dbReference type="CDD" id="cd01449">
    <property type="entry name" value="TST_Repeat_2"/>
    <property type="match status" value="1"/>
</dbReference>
<protein>
    <submittedName>
        <fullName evidence="4">Sulfurtransferase</fullName>
    </submittedName>
</protein>
<dbReference type="EMBL" id="WNHB01000001">
    <property type="protein sequence ID" value="MTT30531.1"/>
    <property type="molecule type" value="Genomic_DNA"/>
</dbReference>
<reference evidence="4 5" key="1">
    <citation type="submission" date="2019-11" db="EMBL/GenBank/DDBJ databases">
        <title>Terrilactibacillus tamarindus sp. nov. BCM23-1 isolated from bark of Tamarindus indica.</title>
        <authorList>
            <person name="Kingkaew E."/>
            <person name="Tanasupawat S."/>
        </authorList>
    </citation>
    <scope>NUCLEOTIDE SEQUENCE [LARGE SCALE GENOMIC DNA]</scope>
    <source>
        <strain evidence="4 5">BCM23-1</strain>
    </source>
</reference>
<keyword evidence="2" id="KW-0677">Repeat</keyword>
<dbReference type="Pfam" id="PF00581">
    <property type="entry name" value="Rhodanese"/>
    <property type="match status" value="2"/>
</dbReference>
<dbReference type="InterPro" id="IPR001763">
    <property type="entry name" value="Rhodanese-like_dom"/>
</dbReference>
<gene>
    <name evidence="4" type="ORF">GMB86_00695</name>
</gene>
<dbReference type="AlphaFoldDB" id="A0A6N8CLB4"/>
<evidence type="ECO:0000313" key="5">
    <source>
        <dbReference type="Proteomes" id="UP000440978"/>
    </source>
</evidence>
<dbReference type="InterPro" id="IPR036873">
    <property type="entry name" value="Rhodanese-like_dom_sf"/>
</dbReference>
<evidence type="ECO:0000313" key="4">
    <source>
        <dbReference type="EMBL" id="MTT30531.1"/>
    </source>
</evidence>
<comment type="caution">
    <text evidence="4">The sequence shown here is derived from an EMBL/GenBank/DDBJ whole genome shotgun (WGS) entry which is preliminary data.</text>
</comment>
<proteinExistence type="predicted"/>
<feature type="domain" description="Rhodanese" evidence="3">
    <location>
        <begin position="9"/>
        <end position="128"/>
    </location>
</feature>
<dbReference type="CDD" id="cd01448">
    <property type="entry name" value="TST_Repeat_1"/>
    <property type="match status" value="1"/>
</dbReference>
<feature type="domain" description="Rhodanese" evidence="3">
    <location>
        <begin position="159"/>
        <end position="269"/>
    </location>
</feature>
<dbReference type="OrthoDB" id="9770030at2"/>
<dbReference type="FunFam" id="3.40.250.10:FF:000035">
    <property type="entry name" value="Thiosulfate sulfurtransferase"/>
    <property type="match status" value="1"/>
</dbReference>
<dbReference type="PROSITE" id="PS00380">
    <property type="entry name" value="RHODANESE_1"/>
    <property type="match status" value="1"/>
</dbReference>
<dbReference type="PANTHER" id="PTHR11364:SF27">
    <property type="entry name" value="SULFURTRANSFERASE"/>
    <property type="match status" value="1"/>
</dbReference>
<dbReference type="PANTHER" id="PTHR11364">
    <property type="entry name" value="THIOSULFATE SULFERTANSFERASE"/>
    <property type="match status" value="1"/>
</dbReference>
<name>A0A6N8CLB4_9BACI</name>
<keyword evidence="1 4" id="KW-0808">Transferase</keyword>
<dbReference type="InterPro" id="IPR045078">
    <property type="entry name" value="TST/MPST-like"/>
</dbReference>
<dbReference type="GO" id="GO:0004792">
    <property type="term" value="F:thiosulfate-cyanide sulfurtransferase activity"/>
    <property type="evidence" value="ECO:0007669"/>
    <property type="project" value="InterPro"/>
</dbReference>
<organism evidence="4 5">
    <name type="scientific">Terrilactibacillus tamarindi</name>
    <dbReference type="NCBI Taxonomy" id="2599694"/>
    <lineage>
        <taxon>Bacteria</taxon>
        <taxon>Bacillati</taxon>
        <taxon>Bacillota</taxon>
        <taxon>Bacilli</taxon>
        <taxon>Bacillales</taxon>
        <taxon>Bacillaceae</taxon>
        <taxon>Terrilactibacillus</taxon>
    </lineage>
</organism>
<evidence type="ECO:0000256" key="2">
    <source>
        <dbReference type="ARBA" id="ARBA00022737"/>
    </source>
</evidence>
<evidence type="ECO:0000259" key="3">
    <source>
        <dbReference type="PROSITE" id="PS50206"/>
    </source>
</evidence>